<proteinExistence type="inferred from homology"/>
<dbReference type="PANTHER" id="PTHR46044">
    <property type="entry name" value="NITRILASE"/>
    <property type="match status" value="1"/>
</dbReference>
<dbReference type="Pfam" id="PF00795">
    <property type="entry name" value="CN_hydrolase"/>
    <property type="match status" value="1"/>
</dbReference>
<protein>
    <recommendedName>
        <fullName evidence="2">CN hydrolase domain-containing protein</fullName>
    </recommendedName>
</protein>
<evidence type="ECO:0000259" key="2">
    <source>
        <dbReference type="PROSITE" id="PS50263"/>
    </source>
</evidence>
<name>A0A226QJK4_9BACL</name>
<dbReference type="InterPro" id="IPR003010">
    <property type="entry name" value="C-N_Hydrolase"/>
</dbReference>
<accession>A0A226QJK4</accession>
<dbReference type="AlphaFoldDB" id="A0A226QJK4"/>
<dbReference type="GO" id="GO:0003824">
    <property type="term" value="F:catalytic activity"/>
    <property type="evidence" value="ECO:0007669"/>
    <property type="project" value="InterPro"/>
</dbReference>
<dbReference type="InterPro" id="IPR044149">
    <property type="entry name" value="Nitrilases_CHs"/>
</dbReference>
<dbReference type="Gene3D" id="3.60.110.10">
    <property type="entry name" value="Carbon-nitrogen hydrolase"/>
    <property type="match status" value="1"/>
</dbReference>
<dbReference type="InterPro" id="IPR036526">
    <property type="entry name" value="C-N_Hydrolase_sf"/>
</dbReference>
<feature type="domain" description="CN hydrolase" evidence="2">
    <location>
        <begin position="20"/>
        <end position="315"/>
    </location>
</feature>
<comment type="similarity">
    <text evidence="1">Belongs to the carbon-nitrogen hydrolase superfamily. Nitrilase family.</text>
</comment>
<sequence>MAKIRNEKLNKSVFGGHETVRVAAVQAPQIVFNKEKSIEIACQRIKEAGANGAKLVAFSETYIPVFPAYYKAGYASQIDEWYEWNVALQSNSIAIPSEDTEIIGKACKDAGVYCVMGVNEIDDTDGARTLYNTQILFGPDGSILGRHRKLMPTFNERLYHGLGDGSDLRVYQTDIGRIGMLICWEHHTILVRAAQMLMGEEFHIANWPGTWTFGQKTGDGKRKGRIFHATTEPGDPCDLQFAIREYAFESGSFVISVAGLLREQDFEPQYKHFIDSPEMDFSWAVGGAAIVNPFGEYIAGPVYNEDTIVYADCHANEIKAAKVVFDGLGHYSRPDAVQLLLHDHEQRNLLRSSKGLSYQDLKNISESTEVPLEKLEKVLEKVETKLSQK</sequence>
<gene>
    <name evidence="3" type="ORF">B9L23_09510</name>
</gene>
<evidence type="ECO:0000256" key="1">
    <source>
        <dbReference type="ARBA" id="ARBA00008129"/>
    </source>
</evidence>
<dbReference type="PROSITE" id="PS50263">
    <property type="entry name" value="CN_HYDROLASE"/>
    <property type="match status" value="1"/>
</dbReference>
<dbReference type="CDD" id="cd07564">
    <property type="entry name" value="nitrilases_CHs"/>
    <property type="match status" value="1"/>
</dbReference>
<keyword evidence="4" id="KW-1185">Reference proteome</keyword>
<dbReference type="Proteomes" id="UP000198394">
    <property type="component" value="Unassembled WGS sequence"/>
</dbReference>
<dbReference type="RefSeq" id="WP_062754331.1">
    <property type="nucleotide sequence ID" value="NZ_NDYL01000002.1"/>
</dbReference>
<evidence type="ECO:0000313" key="3">
    <source>
        <dbReference type="EMBL" id="OXB91582.1"/>
    </source>
</evidence>
<dbReference type="EMBL" id="NDYL01000002">
    <property type="protein sequence ID" value="OXB91582.1"/>
    <property type="molecule type" value="Genomic_DNA"/>
</dbReference>
<reference evidence="3 4" key="1">
    <citation type="submission" date="2017-04" db="EMBL/GenBank/DDBJ databases">
        <title>The genome sequence of Parageobacillus galactosidasius DSM 18751.</title>
        <authorList>
            <person name="Ramaloko W.T."/>
            <person name="Koen N."/>
            <person name="Polliack S."/>
            <person name="Aliyu H."/>
            <person name="Lebre P."/>
            <person name="Mohr T."/>
            <person name="Oswald F."/>
            <person name="Zwick M."/>
            <person name="Neumann A."/>
            <person name="Syldatk C."/>
            <person name="Cowan D."/>
            <person name="De Maayer P."/>
        </authorList>
    </citation>
    <scope>NUCLEOTIDE SEQUENCE [LARGE SCALE GENOMIC DNA]</scope>
    <source>
        <strain evidence="3 4">DSM 18751</strain>
    </source>
</reference>
<dbReference type="PANTHER" id="PTHR46044:SF1">
    <property type="entry name" value="CN HYDROLASE DOMAIN-CONTAINING PROTEIN"/>
    <property type="match status" value="1"/>
</dbReference>
<dbReference type="SUPFAM" id="SSF56317">
    <property type="entry name" value="Carbon-nitrogen hydrolase"/>
    <property type="match status" value="1"/>
</dbReference>
<evidence type="ECO:0000313" key="4">
    <source>
        <dbReference type="Proteomes" id="UP000198394"/>
    </source>
</evidence>
<dbReference type="GeneID" id="94900371"/>
<organism evidence="3 4">
    <name type="scientific">Parageobacillus galactosidasius</name>
    <dbReference type="NCBI Taxonomy" id="883812"/>
    <lineage>
        <taxon>Bacteria</taxon>
        <taxon>Bacillati</taxon>
        <taxon>Bacillota</taxon>
        <taxon>Bacilli</taxon>
        <taxon>Bacillales</taxon>
        <taxon>Anoxybacillaceae</taxon>
        <taxon>Parageobacillus</taxon>
    </lineage>
</organism>
<comment type="caution">
    <text evidence="3">The sequence shown here is derived from an EMBL/GenBank/DDBJ whole genome shotgun (WGS) entry which is preliminary data.</text>
</comment>